<keyword evidence="2" id="KW-1185">Reference proteome</keyword>
<protein>
    <submittedName>
        <fullName evidence="1">Uncharacterized protein</fullName>
    </submittedName>
</protein>
<gene>
    <name evidence="1" type="ORF">HICCMSTLAB_LOCUS4090</name>
</gene>
<organism evidence="1 2">
    <name type="scientific">Cotesia congregata</name>
    <name type="common">Parasitoid wasp</name>
    <name type="synonym">Apanteles congregatus</name>
    <dbReference type="NCBI Taxonomy" id="51543"/>
    <lineage>
        <taxon>Eukaryota</taxon>
        <taxon>Metazoa</taxon>
        <taxon>Ecdysozoa</taxon>
        <taxon>Arthropoda</taxon>
        <taxon>Hexapoda</taxon>
        <taxon>Insecta</taxon>
        <taxon>Pterygota</taxon>
        <taxon>Neoptera</taxon>
        <taxon>Endopterygota</taxon>
        <taxon>Hymenoptera</taxon>
        <taxon>Apocrita</taxon>
        <taxon>Ichneumonoidea</taxon>
        <taxon>Braconidae</taxon>
        <taxon>Microgastrinae</taxon>
        <taxon>Cotesia</taxon>
    </lineage>
</organism>
<evidence type="ECO:0000313" key="1">
    <source>
        <dbReference type="EMBL" id="CAG5084381.1"/>
    </source>
</evidence>
<dbReference type="Proteomes" id="UP000786811">
    <property type="component" value="Unassembled WGS sequence"/>
</dbReference>
<dbReference type="EMBL" id="CAJNRD030001118">
    <property type="protein sequence ID" value="CAG5084381.1"/>
    <property type="molecule type" value="Genomic_DNA"/>
</dbReference>
<proteinExistence type="predicted"/>
<reference evidence="1" key="1">
    <citation type="submission" date="2021-04" db="EMBL/GenBank/DDBJ databases">
        <authorList>
            <person name="Chebbi M.A.C M."/>
        </authorList>
    </citation>
    <scope>NUCLEOTIDE SEQUENCE</scope>
</reference>
<name>A0A8J2H8B8_COTCN</name>
<accession>A0A8J2H8B8</accession>
<dbReference type="AlphaFoldDB" id="A0A8J2H8B8"/>
<evidence type="ECO:0000313" key="2">
    <source>
        <dbReference type="Proteomes" id="UP000786811"/>
    </source>
</evidence>
<sequence>MNAEFCSLTSRVIKVPTMERLRTQDLVLLLFSCYSVYNYEDKILQSLFIVRFRNILVKQRCQLNSRKIS</sequence>
<comment type="caution">
    <text evidence="1">The sequence shown here is derived from an EMBL/GenBank/DDBJ whole genome shotgun (WGS) entry which is preliminary data.</text>
</comment>